<reference evidence="2 3" key="1">
    <citation type="journal article" date="2014" name="Nat. Commun.">
        <title>Klebsormidium flaccidum genome reveals primary factors for plant terrestrial adaptation.</title>
        <authorList>
            <person name="Hori K."/>
            <person name="Maruyama F."/>
            <person name="Fujisawa T."/>
            <person name="Togashi T."/>
            <person name="Yamamoto N."/>
            <person name="Seo M."/>
            <person name="Sato S."/>
            <person name="Yamada T."/>
            <person name="Mori H."/>
            <person name="Tajima N."/>
            <person name="Moriyama T."/>
            <person name="Ikeuchi M."/>
            <person name="Watanabe M."/>
            <person name="Wada H."/>
            <person name="Kobayashi K."/>
            <person name="Saito M."/>
            <person name="Masuda T."/>
            <person name="Sasaki-Sekimoto Y."/>
            <person name="Mashiguchi K."/>
            <person name="Awai K."/>
            <person name="Shimojima M."/>
            <person name="Masuda S."/>
            <person name="Iwai M."/>
            <person name="Nobusawa T."/>
            <person name="Narise T."/>
            <person name="Kondo S."/>
            <person name="Saito H."/>
            <person name="Sato R."/>
            <person name="Murakawa M."/>
            <person name="Ihara Y."/>
            <person name="Oshima-Yamada Y."/>
            <person name="Ohtaka K."/>
            <person name="Satoh M."/>
            <person name="Sonobe K."/>
            <person name="Ishii M."/>
            <person name="Ohtani R."/>
            <person name="Kanamori-Sato M."/>
            <person name="Honoki R."/>
            <person name="Miyazaki D."/>
            <person name="Mochizuki H."/>
            <person name="Umetsu J."/>
            <person name="Higashi K."/>
            <person name="Shibata D."/>
            <person name="Kamiya Y."/>
            <person name="Sato N."/>
            <person name="Nakamura Y."/>
            <person name="Tabata S."/>
            <person name="Ida S."/>
            <person name="Kurokawa K."/>
            <person name="Ohta H."/>
        </authorList>
    </citation>
    <scope>NUCLEOTIDE SEQUENCE [LARGE SCALE GENOMIC DNA]</scope>
    <source>
        <strain evidence="2 3">NIES-2285</strain>
    </source>
</reference>
<evidence type="ECO:0000313" key="3">
    <source>
        <dbReference type="Proteomes" id="UP000054558"/>
    </source>
</evidence>
<evidence type="ECO:0000256" key="1">
    <source>
        <dbReference type="SAM" id="MobiDB-lite"/>
    </source>
</evidence>
<dbReference type="AlphaFoldDB" id="A0A1Y1IWR0"/>
<evidence type="ECO:0000313" key="2">
    <source>
        <dbReference type="EMBL" id="GAQ93346.1"/>
    </source>
</evidence>
<dbReference type="Proteomes" id="UP000054558">
    <property type="component" value="Unassembled WGS sequence"/>
</dbReference>
<organism evidence="2 3">
    <name type="scientific">Klebsormidium nitens</name>
    <name type="common">Green alga</name>
    <name type="synonym">Ulothrix nitens</name>
    <dbReference type="NCBI Taxonomy" id="105231"/>
    <lineage>
        <taxon>Eukaryota</taxon>
        <taxon>Viridiplantae</taxon>
        <taxon>Streptophyta</taxon>
        <taxon>Klebsormidiophyceae</taxon>
        <taxon>Klebsormidiales</taxon>
        <taxon>Klebsormidiaceae</taxon>
        <taxon>Klebsormidium</taxon>
    </lineage>
</organism>
<gene>
    <name evidence="2" type="ORF">KFL_014600020</name>
</gene>
<proteinExistence type="predicted"/>
<accession>A0A1Y1IWR0</accession>
<keyword evidence="3" id="KW-1185">Reference proteome</keyword>
<name>A0A1Y1IWR0_KLENI</name>
<sequence length="219" mass="24145">MRLILFALTRAIDMGARVVLEERTAKIEADGVVHMEAFKCGGLWEMGKQKAFLARGSVKGYRVCSRVCSIAKRPVRAESVVKKTAKVVEIDLDESDDENEGVERERGTFVGAETKMKREGDAPALRQTTAAPRARWKGQGGPENGGRSKPADVEKAMNRPVVHYPDFGDISRVRRQPVEWYRPNVEAATEAVGTQEPEHGVEKTSPEECSTMATVKAFG</sequence>
<dbReference type="EMBL" id="DF238409">
    <property type="protein sequence ID" value="GAQ93346.1"/>
    <property type="molecule type" value="Genomic_DNA"/>
</dbReference>
<protein>
    <submittedName>
        <fullName evidence="2">Uncharacterized protein</fullName>
    </submittedName>
</protein>
<feature type="region of interest" description="Disordered" evidence="1">
    <location>
        <begin position="118"/>
        <end position="152"/>
    </location>
</feature>